<evidence type="ECO:0000313" key="2">
    <source>
        <dbReference type="EMBL" id="EFY04246.1"/>
    </source>
</evidence>
<dbReference type="HOGENOM" id="CLU_1353586_0_0_9"/>
<evidence type="ECO:0000256" key="1">
    <source>
        <dbReference type="SAM" id="Phobius"/>
    </source>
</evidence>
<accession>E8LG03</accession>
<proteinExistence type="predicted"/>
<keyword evidence="1" id="KW-0472">Membrane</keyword>
<dbReference type="EMBL" id="AEVN01000097">
    <property type="protein sequence ID" value="EFY04246.1"/>
    <property type="molecule type" value="Genomic_DNA"/>
</dbReference>
<feature type="transmembrane region" description="Helical" evidence="1">
    <location>
        <begin position="182"/>
        <end position="201"/>
    </location>
</feature>
<keyword evidence="3" id="KW-1185">Reference proteome</keyword>
<organism evidence="2 3">
    <name type="scientific">Phascolarctobacterium succinatutens YIT 12067</name>
    <dbReference type="NCBI Taxonomy" id="626939"/>
    <lineage>
        <taxon>Bacteria</taxon>
        <taxon>Bacillati</taxon>
        <taxon>Bacillota</taxon>
        <taxon>Negativicutes</taxon>
        <taxon>Acidaminococcales</taxon>
        <taxon>Acidaminococcaceae</taxon>
        <taxon>Phascolarctobacterium</taxon>
    </lineage>
</organism>
<keyword evidence="1" id="KW-0812">Transmembrane</keyword>
<keyword evidence="1" id="KW-1133">Transmembrane helix</keyword>
<reference evidence="2 3" key="1">
    <citation type="submission" date="2011-01" db="EMBL/GenBank/DDBJ databases">
        <authorList>
            <person name="Weinstock G."/>
            <person name="Sodergren E."/>
            <person name="Clifton S."/>
            <person name="Fulton L."/>
            <person name="Fulton B."/>
            <person name="Courtney L."/>
            <person name="Fronick C."/>
            <person name="Harrison M."/>
            <person name="Strong C."/>
            <person name="Farmer C."/>
            <person name="Delahaunty K."/>
            <person name="Markovic C."/>
            <person name="Hall O."/>
            <person name="Minx P."/>
            <person name="Tomlinson C."/>
            <person name="Mitreva M."/>
            <person name="Hou S."/>
            <person name="Chen J."/>
            <person name="Wollam A."/>
            <person name="Pepin K.H."/>
            <person name="Johnson M."/>
            <person name="Bhonagiri V."/>
            <person name="Zhang X."/>
            <person name="Suruliraj S."/>
            <person name="Warren W."/>
            <person name="Chinwalla A."/>
            <person name="Mardis E.R."/>
            <person name="Wilson R.K."/>
        </authorList>
    </citation>
    <scope>NUCLEOTIDE SEQUENCE [LARGE SCALE GENOMIC DNA]</scope>
    <source>
        <strain evidence="2 3">YIT 12067</strain>
    </source>
</reference>
<name>E8LG03_9FIRM</name>
<dbReference type="Proteomes" id="UP000004923">
    <property type="component" value="Unassembled WGS sequence"/>
</dbReference>
<dbReference type="AlphaFoldDB" id="E8LG03"/>
<sequence>MIVFRPAVLAQHDADAQAGASDDDFQRLQCFADACTFFGAEFLQAVKMTAVIKFAVVGQRCLDEEAASLITAEQLTVLAGKGGVVFAHASVLVELAWFAGNATEDNADIFGGSDDLFGIIGAVIQKCLLLPNVADKITRQCHFGQKQDIGLKAACFSNSVNDFLIVYIRTAGSNFQLSADNFQLQFIVLTILFAFYITIVLL</sequence>
<protein>
    <submittedName>
        <fullName evidence="2">Uncharacterized protein</fullName>
    </submittedName>
</protein>
<gene>
    <name evidence="2" type="ORF">HMPREF9443_01798</name>
</gene>
<evidence type="ECO:0000313" key="3">
    <source>
        <dbReference type="Proteomes" id="UP000004923"/>
    </source>
</evidence>
<comment type="caution">
    <text evidence="2">The sequence shown here is derived from an EMBL/GenBank/DDBJ whole genome shotgun (WGS) entry which is preliminary data.</text>
</comment>